<reference evidence="1 2" key="1">
    <citation type="journal article" date="2015" name="Genome Biol. Evol.">
        <title>Comparative Genomics of a Bacterivorous Green Alga Reveals Evolutionary Causalities and Consequences of Phago-Mixotrophic Mode of Nutrition.</title>
        <authorList>
            <person name="Burns J.A."/>
            <person name="Paasch A."/>
            <person name="Narechania A."/>
            <person name="Kim E."/>
        </authorList>
    </citation>
    <scope>NUCLEOTIDE SEQUENCE [LARGE SCALE GENOMIC DNA]</scope>
    <source>
        <strain evidence="1 2">PLY_AMNH</strain>
    </source>
</reference>
<gene>
    <name evidence="1" type="ORF">CYMTET_38208</name>
</gene>
<accession>A0AAE0CCI0</accession>
<keyword evidence="2" id="KW-1185">Reference proteome</keyword>
<protein>
    <submittedName>
        <fullName evidence="1">Uncharacterized protein</fullName>
    </submittedName>
</protein>
<proteinExistence type="predicted"/>
<sequence>MARRRVQSASLIPLNFQDSSAEVIARIYFWRLDATVPPARMKIVSDRDPRFQDAMWKEHNCWNWHCDISLLLAIAAPGRRKIVGTSTLRSKPTSTVEAPTTFDYFNDPAILHTTPVEEGREEEYLDQLAYAFQYGSDLPTFLKSTGLKMATGYTFDNTTADVDFHSLLAGLGHVMYPVSYHEAAKLLDLEHDYDFITSPSMSCYVVFSHIHFVGTL</sequence>
<evidence type="ECO:0000313" key="1">
    <source>
        <dbReference type="EMBL" id="KAK3252491.1"/>
    </source>
</evidence>
<dbReference type="EMBL" id="LGRX02025379">
    <property type="protein sequence ID" value="KAK3252491.1"/>
    <property type="molecule type" value="Genomic_DNA"/>
</dbReference>
<name>A0AAE0CCI0_9CHLO</name>
<dbReference type="Proteomes" id="UP001190700">
    <property type="component" value="Unassembled WGS sequence"/>
</dbReference>
<organism evidence="1 2">
    <name type="scientific">Cymbomonas tetramitiformis</name>
    <dbReference type="NCBI Taxonomy" id="36881"/>
    <lineage>
        <taxon>Eukaryota</taxon>
        <taxon>Viridiplantae</taxon>
        <taxon>Chlorophyta</taxon>
        <taxon>Pyramimonadophyceae</taxon>
        <taxon>Pyramimonadales</taxon>
        <taxon>Pyramimonadaceae</taxon>
        <taxon>Cymbomonas</taxon>
    </lineage>
</organism>
<comment type="caution">
    <text evidence="1">The sequence shown here is derived from an EMBL/GenBank/DDBJ whole genome shotgun (WGS) entry which is preliminary data.</text>
</comment>
<evidence type="ECO:0000313" key="2">
    <source>
        <dbReference type="Proteomes" id="UP001190700"/>
    </source>
</evidence>
<dbReference type="AlphaFoldDB" id="A0AAE0CCI0"/>